<dbReference type="AlphaFoldDB" id="A0AAI9UY84"/>
<dbReference type="Pfam" id="PF13561">
    <property type="entry name" value="adh_short_C2"/>
    <property type="match status" value="1"/>
</dbReference>
<dbReference type="EMBL" id="MLGG01000002">
    <property type="protein sequence ID" value="KAK1466725.1"/>
    <property type="molecule type" value="Genomic_DNA"/>
</dbReference>
<keyword evidence="2" id="KW-1185">Reference proteome</keyword>
<name>A0AAI9UY84_9PEZI</name>
<dbReference type="Proteomes" id="UP001239795">
    <property type="component" value="Unassembled WGS sequence"/>
</dbReference>
<sequence length="105" mass="10700">MAAALDGSPGFCDVAAKAYDASKAAVNMLAASYARVLKGDGGVANAVCPMLIETKLTAFMGKDLLASRGAASPELGAKRIVEMATLEEGSTVSGMFSDRDGAIPW</sequence>
<dbReference type="Gene3D" id="3.40.50.720">
    <property type="entry name" value="NAD(P)-binding Rossmann-like Domain"/>
    <property type="match status" value="1"/>
</dbReference>
<organism evidence="1 2">
    <name type="scientific">Colletotrichum melonis</name>
    <dbReference type="NCBI Taxonomy" id="1209925"/>
    <lineage>
        <taxon>Eukaryota</taxon>
        <taxon>Fungi</taxon>
        <taxon>Dikarya</taxon>
        <taxon>Ascomycota</taxon>
        <taxon>Pezizomycotina</taxon>
        <taxon>Sordariomycetes</taxon>
        <taxon>Hypocreomycetidae</taxon>
        <taxon>Glomerellales</taxon>
        <taxon>Glomerellaceae</taxon>
        <taxon>Colletotrichum</taxon>
        <taxon>Colletotrichum acutatum species complex</taxon>
    </lineage>
</organism>
<gene>
    <name evidence="1" type="ORF">CMEL01_10718</name>
</gene>
<evidence type="ECO:0000313" key="2">
    <source>
        <dbReference type="Proteomes" id="UP001239795"/>
    </source>
</evidence>
<dbReference type="InterPro" id="IPR036291">
    <property type="entry name" value="NAD(P)-bd_dom_sf"/>
</dbReference>
<reference evidence="1 2" key="1">
    <citation type="submission" date="2016-10" db="EMBL/GenBank/DDBJ databases">
        <title>The genome sequence of Colletotrichum fioriniae PJ7.</title>
        <authorList>
            <person name="Baroncelli R."/>
        </authorList>
    </citation>
    <scope>NUCLEOTIDE SEQUENCE [LARGE SCALE GENOMIC DNA]</scope>
    <source>
        <strain evidence="1">Col 31</strain>
    </source>
</reference>
<accession>A0AAI9UY84</accession>
<proteinExistence type="predicted"/>
<evidence type="ECO:0000313" key="1">
    <source>
        <dbReference type="EMBL" id="KAK1466725.1"/>
    </source>
</evidence>
<dbReference type="SUPFAM" id="SSF51735">
    <property type="entry name" value="NAD(P)-binding Rossmann-fold domains"/>
    <property type="match status" value="1"/>
</dbReference>
<dbReference type="InterPro" id="IPR002347">
    <property type="entry name" value="SDR_fam"/>
</dbReference>
<comment type="caution">
    <text evidence="1">The sequence shown here is derived from an EMBL/GenBank/DDBJ whole genome shotgun (WGS) entry which is preliminary data.</text>
</comment>
<protein>
    <submittedName>
        <fullName evidence="1">Short-chain dehydrogenase</fullName>
    </submittedName>
</protein>